<evidence type="ECO:0000313" key="3">
    <source>
        <dbReference type="Proteomes" id="UP000777935"/>
    </source>
</evidence>
<dbReference type="InterPro" id="IPR036844">
    <property type="entry name" value="Hint_dom_sf"/>
</dbReference>
<accession>A0ABX2IZS7</accession>
<evidence type="ECO:0000313" key="2">
    <source>
        <dbReference type="EMBL" id="NSX55898.1"/>
    </source>
</evidence>
<proteinExistence type="predicted"/>
<keyword evidence="3" id="KW-1185">Reference proteome</keyword>
<evidence type="ECO:0000259" key="1">
    <source>
        <dbReference type="Pfam" id="PF13403"/>
    </source>
</evidence>
<dbReference type="Proteomes" id="UP000777935">
    <property type="component" value="Unassembled WGS sequence"/>
</dbReference>
<comment type="caution">
    <text evidence="2">The sequence shown here is derived from an EMBL/GenBank/DDBJ whole genome shotgun (WGS) entry which is preliminary data.</text>
</comment>
<reference evidence="2 3" key="1">
    <citation type="submission" date="2020-06" db="EMBL/GenBank/DDBJ databases">
        <title>Sulfitobacter algicola sp. nov., isolated from green algae.</title>
        <authorList>
            <person name="Wang C."/>
        </authorList>
    </citation>
    <scope>NUCLEOTIDE SEQUENCE [LARGE SCALE GENOMIC DNA]</scope>
    <source>
        <strain evidence="2 3">1151</strain>
    </source>
</reference>
<gene>
    <name evidence="2" type="ORF">HRQ87_13915</name>
</gene>
<protein>
    <submittedName>
        <fullName evidence="2">Hint domain-containing protein</fullName>
    </submittedName>
</protein>
<feature type="domain" description="Hedgehog/Intein (Hint)" evidence="1">
    <location>
        <begin position="17"/>
        <end position="162"/>
    </location>
</feature>
<dbReference type="InterPro" id="IPR028992">
    <property type="entry name" value="Hedgehog/Intein_dom"/>
</dbReference>
<sequence length="209" mass="23282">MHMSKIELTSNRLLPGLSSDAQVRTPCGPRRIEFIRPGDLIITRDRGLQPVRMVWSYCLEDVQHPTEKPRVPVCLNTRAIGPMMPSRSLVLAPDHKVLVPSYLVASSVTDQGSLLAASGLAGCSKDAFYDNSKTKIEFYNLVFDCHEIIFANGLPVETFHPTVEALSHVDEDARREIQARFPILKKKKDPFPAADYQTIAASDYLPAYA</sequence>
<organism evidence="2 3">
    <name type="scientific">Parasulfitobacter algicola</name>
    <dbReference type="NCBI Taxonomy" id="2614809"/>
    <lineage>
        <taxon>Bacteria</taxon>
        <taxon>Pseudomonadati</taxon>
        <taxon>Pseudomonadota</taxon>
        <taxon>Alphaproteobacteria</taxon>
        <taxon>Rhodobacterales</taxon>
        <taxon>Roseobacteraceae</taxon>
        <taxon>Parasulfitobacter</taxon>
    </lineage>
</organism>
<name>A0ABX2IZS7_9RHOB</name>
<dbReference type="EMBL" id="JABUFE010000008">
    <property type="protein sequence ID" value="NSX55898.1"/>
    <property type="molecule type" value="Genomic_DNA"/>
</dbReference>
<dbReference type="Pfam" id="PF13403">
    <property type="entry name" value="Hint_2"/>
    <property type="match status" value="1"/>
</dbReference>
<dbReference type="SUPFAM" id="SSF51294">
    <property type="entry name" value="Hedgehog/intein (Hint) domain"/>
    <property type="match status" value="1"/>
</dbReference>
<dbReference type="RefSeq" id="WP_174139042.1">
    <property type="nucleotide sequence ID" value="NZ_JABUFE010000008.1"/>
</dbReference>